<name>M4Z1P6_9BRAD</name>
<dbReference type="STRING" id="1245469.S58_08880"/>
<keyword evidence="12" id="KW-1185">Reference proteome</keyword>
<dbReference type="GO" id="GO:0005886">
    <property type="term" value="C:plasma membrane"/>
    <property type="evidence" value="ECO:0007669"/>
    <property type="project" value="UniProtKB-SubCell"/>
</dbReference>
<evidence type="ECO:0000256" key="6">
    <source>
        <dbReference type="ARBA" id="ARBA00022692"/>
    </source>
</evidence>
<evidence type="ECO:0000256" key="1">
    <source>
        <dbReference type="ARBA" id="ARBA00004533"/>
    </source>
</evidence>
<dbReference type="AlphaFoldDB" id="M4Z1P6"/>
<accession>M4Z1P6</accession>
<gene>
    <name evidence="11" type="ORF">S58_08880</name>
</gene>
<keyword evidence="3" id="KW-0813">Transport</keyword>
<evidence type="ECO:0000256" key="2">
    <source>
        <dbReference type="ARBA" id="ARBA00007246"/>
    </source>
</evidence>
<keyword evidence="5" id="KW-0997">Cell inner membrane</keyword>
<proteinExistence type="inferred from homology"/>
<keyword evidence="7" id="KW-0653">Protein transport</keyword>
<organism evidence="11 12">
    <name type="scientific">Bradyrhizobium oligotrophicum S58</name>
    <dbReference type="NCBI Taxonomy" id="1245469"/>
    <lineage>
        <taxon>Bacteria</taxon>
        <taxon>Pseudomonadati</taxon>
        <taxon>Pseudomonadota</taxon>
        <taxon>Alphaproteobacteria</taxon>
        <taxon>Hyphomicrobiales</taxon>
        <taxon>Nitrobacteraceae</taxon>
        <taxon>Bradyrhizobium</taxon>
    </lineage>
</organism>
<dbReference type="GO" id="GO:0009306">
    <property type="term" value="P:protein secretion"/>
    <property type="evidence" value="ECO:0007669"/>
    <property type="project" value="InterPro"/>
</dbReference>
<keyword evidence="8" id="KW-1133">Transmembrane helix</keyword>
<dbReference type="Gene3D" id="1.10.40.60">
    <property type="entry name" value="EpsJ-like"/>
    <property type="match status" value="1"/>
</dbReference>
<dbReference type="PATRIC" id="fig|1245469.3.peg.907"/>
<reference evidence="11 12" key="1">
    <citation type="journal article" date="2013" name="Appl. Environ. Microbiol.">
        <title>Genome analysis suggests that the soil oligotrophic bacterium Agromonas oligotrophica (Bradyrhizobium oligotrophicum) is a nitrogen-fixing symbiont of Aeschynomene indica.</title>
        <authorList>
            <person name="Okubo T."/>
            <person name="Fukushima S."/>
            <person name="Itakura M."/>
            <person name="Oshima K."/>
            <person name="Longtonglang A."/>
            <person name="Teaumroong N."/>
            <person name="Mitsui H."/>
            <person name="Hattori M."/>
            <person name="Hattori R."/>
            <person name="Hattori T."/>
            <person name="Minamisawa K."/>
        </authorList>
    </citation>
    <scope>NUCLEOTIDE SEQUENCE [LARGE SCALE GENOMIC DNA]</scope>
    <source>
        <strain evidence="11 12">S58</strain>
    </source>
</reference>
<dbReference type="Proteomes" id="UP000011841">
    <property type="component" value="Chromosome"/>
</dbReference>
<dbReference type="Pfam" id="PF21687">
    <property type="entry name" value="T2SSK_1st"/>
    <property type="match status" value="1"/>
</dbReference>
<evidence type="ECO:0000256" key="5">
    <source>
        <dbReference type="ARBA" id="ARBA00022519"/>
    </source>
</evidence>
<dbReference type="EMBL" id="AP012603">
    <property type="protein sequence ID" value="BAM86899.1"/>
    <property type="molecule type" value="Genomic_DNA"/>
</dbReference>
<dbReference type="GeneID" id="301814874"/>
<dbReference type="InterPro" id="IPR005628">
    <property type="entry name" value="GspK"/>
</dbReference>
<keyword evidence="9" id="KW-0472">Membrane</keyword>
<evidence type="ECO:0000256" key="7">
    <source>
        <dbReference type="ARBA" id="ARBA00022927"/>
    </source>
</evidence>
<dbReference type="eggNOG" id="COG3156">
    <property type="taxonomic scope" value="Bacteria"/>
</dbReference>
<dbReference type="SUPFAM" id="SSF158544">
    <property type="entry name" value="GspK insert domain-like"/>
    <property type="match status" value="1"/>
</dbReference>
<evidence type="ECO:0000256" key="9">
    <source>
        <dbReference type="ARBA" id="ARBA00023136"/>
    </source>
</evidence>
<dbReference type="RefSeq" id="WP_015664034.1">
    <property type="nucleotide sequence ID" value="NC_020453.1"/>
</dbReference>
<keyword evidence="4" id="KW-1003">Cell membrane</keyword>
<evidence type="ECO:0000313" key="12">
    <source>
        <dbReference type="Proteomes" id="UP000011841"/>
    </source>
</evidence>
<comment type="similarity">
    <text evidence="2">Belongs to the GSP K family.</text>
</comment>
<dbReference type="HOGENOM" id="CLU_057294_3_0_5"/>
<keyword evidence="6" id="KW-0812">Transmembrane</keyword>
<evidence type="ECO:0000256" key="3">
    <source>
        <dbReference type="ARBA" id="ARBA00022448"/>
    </source>
</evidence>
<dbReference type="KEGG" id="aol:S58_08880"/>
<evidence type="ECO:0000313" key="11">
    <source>
        <dbReference type="EMBL" id="BAM86899.1"/>
    </source>
</evidence>
<evidence type="ECO:0000256" key="8">
    <source>
        <dbReference type="ARBA" id="ARBA00022989"/>
    </source>
</evidence>
<feature type="domain" description="T2SS protein K first SAM-like" evidence="10">
    <location>
        <begin position="80"/>
        <end position="169"/>
    </location>
</feature>
<comment type="subcellular location">
    <subcellularLocation>
        <location evidence="1">Cell inner membrane</location>
    </subcellularLocation>
</comment>
<sequence>MSLSLLWGSEVSYRLARNDCELAILSATADGALDYAVSGLFDQKSDRLLRPGVGEIHLLHFGEAEIRIVIQDELGKIDINQADPALLASLLRSVGLNADAASGLADKIVDWRTASELKHLNDAKEFNYRAANSPHLPRNGPFQSVDELLLVMDMTPALFQRIEPAVTVYSGSQFVDPRRAAPEALAAMPEMISKQGTASDRPPPFPIGANEEPTSSLRGRAFMIRIEVAKSGQVSRYRAVIRMTDNPVHPYFLLSWKMT</sequence>
<dbReference type="InterPro" id="IPR049031">
    <property type="entry name" value="T2SSK_SAM-like_1st"/>
</dbReference>
<protein>
    <submittedName>
        <fullName evidence="11">General secretion pathway protein K</fullName>
    </submittedName>
</protein>
<evidence type="ECO:0000259" key="10">
    <source>
        <dbReference type="Pfam" id="PF21687"/>
    </source>
</evidence>
<evidence type="ECO:0000256" key="4">
    <source>
        <dbReference type="ARBA" id="ARBA00022475"/>
    </source>
</evidence>
<dbReference type="PANTHER" id="PTHR38831">
    <property type="entry name" value="TYPE II SECRETION SYSTEM PROTEIN K"/>
    <property type="match status" value="1"/>
</dbReference>
<dbReference type="InterPro" id="IPR038072">
    <property type="entry name" value="GspK_central_sf"/>
</dbReference>
<dbReference type="PANTHER" id="PTHR38831:SF2">
    <property type="entry name" value="TYPE II SECRETION SYSTEM PROTEIN K"/>
    <property type="match status" value="1"/>
</dbReference>